<feature type="region of interest" description="Disordered" evidence="1">
    <location>
        <begin position="98"/>
        <end position="274"/>
    </location>
</feature>
<dbReference type="AlphaFoldDB" id="A0A8I2YEK2"/>
<protein>
    <submittedName>
        <fullName evidence="2">Uncharacterized protein</fullName>
    </submittedName>
</protein>
<gene>
    <name evidence="2" type="ORF">JVT61DRAFT_12130</name>
</gene>
<keyword evidence="3" id="KW-1185">Reference proteome</keyword>
<dbReference type="OrthoDB" id="10459941at2759"/>
<dbReference type="Proteomes" id="UP000683000">
    <property type="component" value="Unassembled WGS sequence"/>
</dbReference>
<dbReference type="EMBL" id="JAGFBS010000052">
    <property type="protein sequence ID" value="KAG6370409.1"/>
    <property type="molecule type" value="Genomic_DNA"/>
</dbReference>
<evidence type="ECO:0000256" key="1">
    <source>
        <dbReference type="SAM" id="MobiDB-lite"/>
    </source>
</evidence>
<sequence>MTVKLAQTLVKSAYEHRENIVVEDAVMSVDDDTAAQAPSIPKEDMLKLKINHLHHGHAGEESDSDDKLPVTKANMTSISCLFSAFENRRRLLSLGQLVEESPSQKSTAANTSTKPTDDPKPMEKVASTVNKVDIDMDPPASSSLPDAFGDIDMPPSSYVPTQLVDDGSDHEQPAASTFKKPTMISRSMAGKGKVQEAVASSAGHVKHDQPRSIDEGVISPGRRPSLKKRPRLNTAGERPGRVSDQQSSEESGEESEGAEEEDDLDLARSTLTQP</sequence>
<evidence type="ECO:0000313" key="2">
    <source>
        <dbReference type="EMBL" id="KAG6370409.1"/>
    </source>
</evidence>
<feature type="compositionally biased region" description="Acidic residues" evidence="1">
    <location>
        <begin position="250"/>
        <end position="264"/>
    </location>
</feature>
<organism evidence="2 3">
    <name type="scientific">Boletus reticuloceps</name>
    <dbReference type="NCBI Taxonomy" id="495285"/>
    <lineage>
        <taxon>Eukaryota</taxon>
        <taxon>Fungi</taxon>
        <taxon>Dikarya</taxon>
        <taxon>Basidiomycota</taxon>
        <taxon>Agaricomycotina</taxon>
        <taxon>Agaricomycetes</taxon>
        <taxon>Agaricomycetidae</taxon>
        <taxon>Boletales</taxon>
        <taxon>Boletineae</taxon>
        <taxon>Boletaceae</taxon>
        <taxon>Boletoideae</taxon>
        <taxon>Boletus</taxon>
    </lineage>
</organism>
<reference evidence="2" key="1">
    <citation type="submission" date="2021-03" db="EMBL/GenBank/DDBJ databases">
        <title>Evolutionary innovations through gain and loss of genes in the ectomycorrhizal Boletales.</title>
        <authorList>
            <person name="Wu G."/>
            <person name="Miyauchi S."/>
            <person name="Morin E."/>
            <person name="Yang Z.-L."/>
            <person name="Xu J."/>
            <person name="Martin F.M."/>
        </authorList>
    </citation>
    <scope>NUCLEOTIDE SEQUENCE</scope>
    <source>
        <strain evidence="2">BR01</strain>
    </source>
</reference>
<proteinExistence type="predicted"/>
<comment type="caution">
    <text evidence="2">The sequence shown here is derived from an EMBL/GenBank/DDBJ whole genome shotgun (WGS) entry which is preliminary data.</text>
</comment>
<feature type="compositionally biased region" description="Polar residues" evidence="1">
    <location>
        <begin position="101"/>
        <end position="114"/>
    </location>
</feature>
<evidence type="ECO:0000313" key="3">
    <source>
        <dbReference type="Proteomes" id="UP000683000"/>
    </source>
</evidence>
<accession>A0A8I2YEK2</accession>
<name>A0A8I2YEK2_9AGAM</name>
<feature type="compositionally biased region" description="Basic and acidic residues" evidence="1">
    <location>
        <begin position="205"/>
        <end position="214"/>
    </location>
</feature>